<feature type="domain" description="Transglycosylase SLT" evidence="2">
    <location>
        <begin position="139"/>
        <end position="234"/>
    </location>
</feature>
<dbReference type="InParanoid" id="Q2LT42"/>
<dbReference type="CDD" id="cd00254">
    <property type="entry name" value="LT-like"/>
    <property type="match status" value="1"/>
</dbReference>
<dbReference type="SUPFAM" id="SSF53955">
    <property type="entry name" value="Lysozyme-like"/>
    <property type="match status" value="1"/>
</dbReference>
<dbReference type="eggNOG" id="COG0741">
    <property type="taxonomic scope" value="Bacteria"/>
</dbReference>
<dbReference type="HOGENOM" id="CLU_065765_4_4_7"/>
<keyword evidence="4" id="KW-1185">Reference proteome</keyword>
<dbReference type="EMBL" id="CP000252">
    <property type="protein sequence ID" value="ABC77249.1"/>
    <property type="molecule type" value="Genomic_DNA"/>
</dbReference>
<evidence type="ECO:0000259" key="2">
    <source>
        <dbReference type="Pfam" id="PF01464"/>
    </source>
</evidence>
<dbReference type="InterPro" id="IPR008258">
    <property type="entry name" value="Transglycosylase_SLT_dom_1"/>
</dbReference>
<dbReference type="PANTHER" id="PTHR37423">
    <property type="entry name" value="SOLUBLE LYTIC MUREIN TRANSGLYCOSYLASE-RELATED"/>
    <property type="match status" value="1"/>
</dbReference>
<dbReference type="AlphaFoldDB" id="Q2LT42"/>
<dbReference type="KEGG" id="sat:SYN_02800"/>
<dbReference type="InterPro" id="IPR023346">
    <property type="entry name" value="Lysozyme-like_dom_sf"/>
</dbReference>
<accession>Q2LT42</accession>
<gene>
    <name evidence="3" type="ORF">SYN_02800</name>
</gene>
<protein>
    <submittedName>
        <fullName evidence="3">Lytic transglycosylase</fullName>
    </submittedName>
</protein>
<name>Q2LT42_SYNAS</name>
<dbReference type="STRING" id="56780.SYN_02800"/>
<dbReference type="Pfam" id="PF01464">
    <property type="entry name" value="SLT"/>
    <property type="match status" value="1"/>
</dbReference>
<reference evidence="3 4" key="1">
    <citation type="journal article" date="2007" name="Proc. Natl. Acad. Sci. U.S.A.">
        <title>The genome of Syntrophus aciditrophicus: life at the thermodynamic limit of microbial growth.</title>
        <authorList>
            <person name="McInerney M.J."/>
            <person name="Rohlin L."/>
            <person name="Mouttaki H."/>
            <person name="Kim U."/>
            <person name="Krupp R.S."/>
            <person name="Rios-Hernandez L."/>
            <person name="Sieber J."/>
            <person name="Struchtemeyer C.G."/>
            <person name="Bhattacharyya A."/>
            <person name="Campbell J.W."/>
            <person name="Gunsalus R.P."/>
        </authorList>
    </citation>
    <scope>NUCLEOTIDE SEQUENCE [LARGE SCALE GENOMIC DNA]</scope>
    <source>
        <strain evidence="3 4">SB</strain>
    </source>
</reference>
<evidence type="ECO:0000256" key="1">
    <source>
        <dbReference type="ARBA" id="ARBA00007734"/>
    </source>
</evidence>
<dbReference type="RefSeq" id="WP_011417278.1">
    <property type="nucleotide sequence ID" value="NC_007759.1"/>
</dbReference>
<evidence type="ECO:0000313" key="3">
    <source>
        <dbReference type="EMBL" id="ABC77249.1"/>
    </source>
</evidence>
<organism evidence="3 4">
    <name type="scientific">Syntrophus aciditrophicus (strain SB)</name>
    <dbReference type="NCBI Taxonomy" id="56780"/>
    <lineage>
        <taxon>Bacteria</taxon>
        <taxon>Pseudomonadati</taxon>
        <taxon>Thermodesulfobacteriota</taxon>
        <taxon>Syntrophia</taxon>
        <taxon>Syntrophales</taxon>
        <taxon>Syntrophaceae</taxon>
        <taxon>Syntrophus</taxon>
    </lineage>
</organism>
<dbReference type="Gene3D" id="1.10.530.10">
    <property type="match status" value="1"/>
</dbReference>
<proteinExistence type="inferred from homology"/>
<sequence>MSIISSKTVSFKKYPYPFELQTASGRLNQKNIKDSRFGGILKETMRSGNTRPVSTGDSVSSSDQKRMEILLQRVEIRMDEHLLNMISENPETSKNIIEWTFDIFSGYSSILATDEDVSISLHNEQISDAQFNKNDYDAVIKKASGIYNVNPDLIRSVIEAESNFNSNCTSSKGAMGLMQLMPETANDLGVRNAYDPEENIMAGTRYLKGLLDRYHGNVRLALAAYNWGMGNLEKCPGKMPLETRNYVERVTASYLSEEEPKRSSLMMI</sequence>
<dbReference type="PANTHER" id="PTHR37423:SF2">
    <property type="entry name" value="MEMBRANE-BOUND LYTIC MUREIN TRANSGLYCOSYLASE C"/>
    <property type="match status" value="1"/>
</dbReference>
<comment type="similarity">
    <text evidence="1">Belongs to the transglycosylase Slt family.</text>
</comment>
<dbReference type="CAZy" id="GH23">
    <property type="family name" value="Glycoside Hydrolase Family 23"/>
</dbReference>
<dbReference type="Proteomes" id="UP000001933">
    <property type="component" value="Chromosome"/>
</dbReference>
<dbReference type="OrthoDB" id="9781970at2"/>
<evidence type="ECO:0000313" key="4">
    <source>
        <dbReference type="Proteomes" id="UP000001933"/>
    </source>
</evidence>